<dbReference type="GO" id="GO:0005886">
    <property type="term" value="C:plasma membrane"/>
    <property type="evidence" value="ECO:0007669"/>
    <property type="project" value="UniProtKB-SubCell"/>
</dbReference>
<dbReference type="PANTHER" id="PTHR30329:SF21">
    <property type="entry name" value="LIPOPROTEIN YIAD-RELATED"/>
    <property type="match status" value="1"/>
</dbReference>
<reference evidence="11 12" key="1">
    <citation type="submission" date="2016-06" db="EMBL/GenBank/DDBJ databases">
        <authorList>
            <person name="Kjaerup R.B."/>
            <person name="Dalgaard T.S."/>
            <person name="Juul-Madsen H.R."/>
        </authorList>
    </citation>
    <scope>NUCLEOTIDE SEQUENCE [LARGE SCALE GENOMIC DNA]</scope>
    <source>
        <strain evidence="11 12">CECT 8886</strain>
    </source>
</reference>
<dbReference type="Pfam" id="PF13677">
    <property type="entry name" value="MotB_plug"/>
    <property type="match status" value="1"/>
</dbReference>
<dbReference type="PROSITE" id="PS51123">
    <property type="entry name" value="OMPA_2"/>
    <property type="match status" value="1"/>
</dbReference>
<keyword evidence="4 9" id="KW-0812">Transmembrane</keyword>
<protein>
    <submittedName>
        <fullName evidence="11">Motility protein B</fullName>
    </submittedName>
</protein>
<dbReference type="OrthoDB" id="9815217at2"/>
<sequence>MDDPLFEDDDVPTWIFTFADLMSLLLVFFILLFSLSRMTQSTLESTLSSIQIAISNKNDIKGTDNKPSQGGNKIITTIPQKNTDIKSGKTDSQTDEDAPDANLPKMERDLKRQLDAYKLNKMVSVSENGDKLIIRVDGKSLFASGEAEIGYDADFILNTLLYTFKKYPNYTINIQGHTDNVPIKTVRFPSNWELSAIRATTILRYFLDKGISPERMTATGYADSIPLVPNDTAADRAKNRRAEFVLERMPKSATKEKTQKPQNTKPPAFP</sequence>
<proteinExistence type="inferred from homology"/>
<dbReference type="Gene3D" id="3.30.1330.60">
    <property type="entry name" value="OmpA-like domain"/>
    <property type="match status" value="1"/>
</dbReference>
<dbReference type="InterPro" id="IPR025713">
    <property type="entry name" value="MotB-like_N_dom"/>
</dbReference>
<comment type="subcellular location">
    <subcellularLocation>
        <location evidence="1">Cell membrane</location>
        <topology evidence="1">Single-pass membrane protein</topology>
    </subcellularLocation>
</comment>
<dbReference type="InterPro" id="IPR006665">
    <property type="entry name" value="OmpA-like"/>
</dbReference>
<keyword evidence="3" id="KW-1003">Cell membrane</keyword>
<name>A0A1A8TVK9_9GAMM</name>
<evidence type="ECO:0000256" key="5">
    <source>
        <dbReference type="ARBA" id="ARBA00022989"/>
    </source>
</evidence>
<evidence type="ECO:0000313" key="12">
    <source>
        <dbReference type="Proteomes" id="UP000092544"/>
    </source>
</evidence>
<keyword evidence="12" id="KW-1185">Reference proteome</keyword>
<feature type="domain" description="OmpA-like" evidence="10">
    <location>
        <begin position="129"/>
        <end position="250"/>
    </location>
</feature>
<dbReference type="EMBL" id="FLOB01000018">
    <property type="protein sequence ID" value="SBS37424.1"/>
    <property type="molecule type" value="Genomic_DNA"/>
</dbReference>
<dbReference type="AlphaFoldDB" id="A0A1A8TVK9"/>
<dbReference type="PANTHER" id="PTHR30329">
    <property type="entry name" value="STATOR ELEMENT OF FLAGELLAR MOTOR COMPLEX"/>
    <property type="match status" value="1"/>
</dbReference>
<evidence type="ECO:0000256" key="4">
    <source>
        <dbReference type="ARBA" id="ARBA00022692"/>
    </source>
</evidence>
<evidence type="ECO:0000256" key="2">
    <source>
        <dbReference type="ARBA" id="ARBA00008914"/>
    </source>
</evidence>
<comment type="similarity">
    <text evidence="2">Belongs to the MotB family.</text>
</comment>
<evidence type="ECO:0000256" key="1">
    <source>
        <dbReference type="ARBA" id="ARBA00004162"/>
    </source>
</evidence>
<accession>A0A1A8TVK9</accession>
<dbReference type="Proteomes" id="UP000092544">
    <property type="component" value="Unassembled WGS sequence"/>
</dbReference>
<evidence type="ECO:0000256" key="6">
    <source>
        <dbReference type="ARBA" id="ARBA00023136"/>
    </source>
</evidence>
<keyword evidence="6 7" id="KW-0472">Membrane</keyword>
<keyword evidence="5 9" id="KW-1133">Transmembrane helix</keyword>
<feature type="compositionally biased region" description="Basic and acidic residues" evidence="8">
    <location>
        <begin position="246"/>
        <end position="259"/>
    </location>
</feature>
<gene>
    <name evidence="11" type="primary">motB_3</name>
    <name evidence="11" type="ORF">MSP8886_04105</name>
</gene>
<evidence type="ECO:0000256" key="7">
    <source>
        <dbReference type="PROSITE-ProRule" id="PRU00473"/>
    </source>
</evidence>
<dbReference type="InterPro" id="IPR050330">
    <property type="entry name" value="Bact_OuterMem_StrucFunc"/>
</dbReference>
<evidence type="ECO:0000259" key="10">
    <source>
        <dbReference type="PROSITE" id="PS51123"/>
    </source>
</evidence>
<feature type="region of interest" description="Disordered" evidence="8">
    <location>
        <begin position="58"/>
        <end position="105"/>
    </location>
</feature>
<feature type="region of interest" description="Disordered" evidence="8">
    <location>
        <begin position="246"/>
        <end position="270"/>
    </location>
</feature>
<dbReference type="CDD" id="cd07185">
    <property type="entry name" value="OmpA_C-like"/>
    <property type="match status" value="1"/>
</dbReference>
<feature type="transmembrane region" description="Helical" evidence="9">
    <location>
        <begin position="14"/>
        <end position="35"/>
    </location>
</feature>
<dbReference type="RefSeq" id="WP_067020410.1">
    <property type="nucleotide sequence ID" value="NZ_FLOB01000018.1"/>
</dbReference>
<feature type="compositionally biased region" description="Polar residues" evidence="8">
    <location>
        <begin position="65"/>
        <end position="82"/>
    </location>
</feature>
<dbReference type="InterPro" id="IPR036737">
    <property type="entry name" value="OmpA-like_sf"/>
</dbReference>
<dbReference type="STRING" id="1792290.MSP8886_04105"/>
<evidence type="ECO:0000313" key="11">
    <source>
        <dbReference type="EMBL" id="SBS37424.1"/>
    </source>
</evidence>
<organism evidence="11 12">
    <name type="scientific">Marinomonas spartinae</name>
    <dbReference type="NCBI Taxonomy" id="1792290"/>
    <lineage>
        <taxon>Bacteria</taxon>
        <taxon>Pseudomonadati</taxon>
        <taxon>Pseudomonadota</taxon>
        <taxon>Gammaproteobacteria</taxon>
        <taxon>Oceanospirillales</taxon>
        <taxon>Oceanospirillaceae</taxon>
        <taxon>Marinomonas</taxon>
    </lineage>
</organism>
<dbReference type="SUPFAM" id="SSF103088">
    <property type="entry name" value="OmpA-like"/>
    <property type="match status" value="1"/>
</dbReference>
<feature type="compositionally biased region" description="Polar residues" evidence="8">
    <location>
        <begin position="260"/>
        <end position="270"/>
    </location>
</feature>
<evidence type="ECO:0000256" key="3">
    <source>
        <dbReference type="ARBA" id="ARBA00022475"/>
    </source>
</evidence>
<evidence type="ECO:0000256" key="9">
    <source>
        <dbReference type="SAM" id="Phobius"/>
    </source>
</evidence>
<dbReference type="Pfam" id="PF00691">
    <property type="entry name" value="OmpA"/>
    <property type="match status" value="1"/>
</dbReference>
<evidence type="ECO:0000256" key="8">
    <source>
        <dbReference type="SAM" id="MobiDB-lite"/>
    </source>
</evidence>